<dbReference type="GO" id="GO:0051321">
    <property type="term" value="P:meiotic cell cycle"/>
    <property type="evidence" value="ECO:0007669"/>
    <property type="project" value="UniProtKB-KW"/>
</dbReference>
<dbReference type="Gene3D" id="1.10.3380.10">
    <property type="entry name" value="Sec63 N-terminal domain-like domain"/>
    <property type="match status" value="1"/>
</dbReference>
<dbReference type="SUPFAM" id="SSF52540">
    <property type="entry name" value="P-loop containing nucleoside triphosphate hydrolases"/>
    <property type="match status" value="1"/>
</dbReference>
<evidence type="ECO:0000256" key="11">
    <source>
        <dbReference type="SAM" id="MobiDB-lite"/>
    </source>
</evidence>
<keyword evidence="7" id="KW-0469">Meiosis</keyword>
<comment type="catalytic activity">
    <reaction evidence="10">
        <text>ATP + H2O = ADP + phosphate + H(+)</text>
        <dbReference type="Rhea" id="RHEA:13065"/>
        <dbReference type="ChEBI" id="CHEBI:15377"/>
        <dbReference type="ChEBI" id="CHEBI:15378"/>
        <dbReference type="ChEBI" id="CHEBI:30616"/>
        <dbReference type="ChEBI" id="CHEBI:43474"/>
        <dbReference type="ChEBI" id="CHEBI:456216"/>
        <dbReference type="EC" id="5.6.2.4"/>
    </reaction>
</comment>
<dbReference type="PANTHER" id="PTHR47835:SF3">
    <property type="entry name" value="HELICASE FOR MEIOSIS 1"/>
    <property type="match status" value="1"/>
</dbReference>
<dbReference type="Pfam" id="PF23445">
    <property type="entry name" value="WHD_SNRNP200"/>
    <property type="match status" value="1"/>
</dbReference>
<evidence type="ECO:0000256" key="3">
    <source>
        <dbReference type="ARBA" id="ARBA00022801"/>
    </source>
</evidence>
<keyword evidence="4" id="KW-0347">Helicase</keyword>
<comment type="caution">
    <text evidence="14">The sequence shown here is derived from an EMBL/GenBank/DDBJ whole genome shotgun (WGS) entry which is preliminary data.</text>
</comment>
<dbReference type="Pfam" id="PF00270">
    <property type="entry name" value="DEAD"/>
    <property type="match status" value="1"/>
</dbReference>
<dbReference type="FunFam" id="1.10.3380.10:FF:000008">
    <property type="entry name" value="DExH-box ATP-dependent RNA helicase DExH17"/>
    <property type="match status" value="1"/>
</dbReference>
<protein>
    <recommendedName>
        <fullName evidence="9">DNA 3'-5' helicase</fullName>
        <ecNumber evidence="9">5.6.2.4</ecNumber>
    </recommendedName>
</protein>
<keyword evidence="15" id="KW-1185">Reference proteome</keyword>
<dbReference type="GO" id="GO:0016787">
    <property type="term" value="F:hydrolase activity"/>
    <property type="evidence" value="ECO:0007669"/>
    <property type="project" value="UniProtKB-KW"/>
</dbReference>
<dbReference type="AlphaFoldDB" id="A0AA88DHY2"/>
<dbReference type="EMBL" id="BTGU01000014">
    <property type="protein sequence ID" value="GMN42549.1"/>
    <property type="molecule type" value="Genomic_DNA"/>
</dbReference>
<organism evidence="14 15">
    <name type="scientific">Ficus carica</name>
    <name type="common">Common fig</name>
    <dbReference type="NCBI Taxonomy" id="3494"/>
    <lineage>
        <taxon>Eukaryota</taxon>
        <taxon>Viridiplantae</taxon>
        <taxon>Streptophyta</taxon>
        <taxon>Embryophyta</taxon>
        <taxon>Tracheophyta</taxon>
        <taxon>Spermatophyta</taxon>
        <taxon>Magnoliopsida</taxon>
        <taxon>eudicotyledons</taxon>
        <taxon>Gunneridae</taxon>
        <taxon>Pentapetalae</taxon>
        <taxon>rosids</taxon>
        <taxon>fabids</taxon>
        <taxon>Rosales</taxon>
        <taxon>Moraceae</taxon>
        <taxon>Ficeae</taxon>
        <taxon>Ficus</taxon>
    </lineage>
</organism>
<evidence type="ECO:0000256" key="1">
    <source>
        <dbReference type="ARBA" id="ARBA00010140"/>
    </source>
</evidence>
<dbReference type="Gene3D" id="1.10.150.20">
    <property type="entry name" value="5' to 3' exonuclease, C-terminal subdomain"/>
    <property type="match status" value="1"/>
</dbReference>
<feature type="domain" description="Helicase C-terminal" evidence="13">
    <location>
        <begin position="243"/>
        <end position="465"/>
    </location>
</feature>
<dbReference type="InterPro" id="IPR011545">
    <property type="entry name" value="DEAD/DEAH_box_helicase_dom"/>
</dbReference>
<dbReference type="InterPro" id="IPR014001">
    <property type="entry name" value="Helicase_ATP-bd"/>
</dbReference>
<dbReference type="InterPro" id="IPR001650">
    <property type="entry name" value="Helicase_C-like"/>
</dbReference>
<dbReference type="GO" id="GO:0043138">
    <property type="term" value="F:3'-5' DNA helicase activity"/>
    <property type="evidence" value="ECO:0007669"/>
    <property type="project" value="UniProtKB-EC"/>
</dbReference>
<evidence type="ECO:0000256" key="9">
    <source>
        <dbReference type="ARBA" id="ARBA00034808"/>
    </source>
</evidence>
<evidence type="ECO:0000256" key="6">
    <source>
        <dbReference type="ARBA" id="ARBA00023235"/>
    </source>
</evidence>
<feature type="compositionally biased region" description="Polar residues" evidence="11">
    <location>
        <begin position="1013"/>
        <end position="1027"/>
    </location>
</feature>
<dbReference type="CDD" id="cd18795">
    <property type="entry name" value="SF2_C_Ski2"/>
    <property type="match status" value="1"/>
</dbReference>
<evidence type="ECO:0000259" key="13">
    <source>
        <dbReference type="PROSITE" id="PS51194"/>
    </source>
</evidence>
<gene>
    <name evidence="14" type="ORF">TIFTF001_011754</name>
</gene>
<evidence type="ECO:0000256" key="2">
    <source>
        <dbReference type="ARBA" id="ARBA00022741"/>
    </source>
</evidence>
<evidence type="ECO:0000256" key="8">
    <source>
        <dbReference type="ARBA" id="ARBA00034617"/>
    </source>
</evidence>
<sequence length="1241" mass="140602">MDSYTLKSVLDLPVPLQSTFSFRYFNSLQSECFPVCFHSDANMVVSAPTGSGKTVLFELCILRLLSRFISQDSKFVPIKGTLKTIYVAPSKALVQEKLRHWSQKFESLGVNCLELTGDNESYNIRNIQDADIILTTPEKFDAVTRHGIKDGALSFFSDIALLLIDEVHLLNDPRGAALEAIVSRIKMLARNPVMKSSSLAHVRLLAVSATIPNVEDLAEWLEVPAQGIKRFGEEMRPVKLTTKVFDILMLYSKGKSALVFCSTRKGAQEAAQRLSQSAMTYGHSNPFVKDKEQQDRLREASMSCSDKQMQSYILYGVGYHNGGLSLKDRNLVESLFLSGDVKILCTTNTLAHGINLPAHTVVIKSTQHFNKEKGLYMEYDRSTVLQVLVFLDCLLISLLTLNVYLKESQANMCGRAGRPPFDDTGMVIIMTKRDTVHLYENLLNGCEMVESQLLPSVTEHLTAEIAQLTVSDITKAIEWMKCSYLYNPGNYAVKKGISRDHIEKHLQEVCVQKVTELSKHQMIWTDEDGFLLKPLEPGRLMARYYLKFDTMKLIMQVPMNCTLENALNVICHAEEIAWIQLRRNEKRILNDINTDKEVRLRFHVLTDNGKRKKRIQTREEKIFVLINDCLTGDPLIHDLSLTQDVSSICSNGCRIAKCMKEYFIFKKNYKGALNSALITKSLHQKLWDDSPYLLKQLPGIGMVTAKALNSMEIKSFEALAEADPRRIEIVTGRKFPFGNHIKDSLLSLPPKVQMKVEETECQMRGKSKLVITLTRISEPIQLTKRHYADMIVGSEEDNLIVLHEKIRVDEFSRFRDFKTQWLLKSLDLLLGFVHLVGIDLHQKLVLTKASNLNFNFEREKTQLSSFAPTQEVWVIDDDDEEIISQAPTEKPRSSTESDDVDDSMPSFKILGEEFDEDEPPVKVNEDKTKIVTENKIFEHIREKAKSFPDLAASNIAYPPSNETLNLARKRAREKELEFLSEIEVLEQEMEKNRNQRQTLVKPSLESSERDPNRQNIENSRSPQNQISARSSCTFNLMDERGGLSPEPEQGIVKNLNDKTIFDHIRRKAKGFPLFGTMQTQSEPSIHKNERLSTRQIEVCSETCDIPKWKISDSLVEDAMITLDSGTEEAGNYVCDGRQGKKMKHDMYSGSPGKAFGKLNASPGVSSTGVDISFPKMLSFDISMLKKNNETTDQRSKMEKRGKQLDSPTVSVQNQRCSLETPGNGKKMAQSFLGFESVFSFL</sequence>
<accession>A0AA88DHY2</accession>
<comment type="catalytic activity">
    <reaction evidence="8">
        <text>Couples ATP hydrolysis with the unwinding of duplex DNA by translocating in the 3'-5' direction.</text>
        <dbReference type="EC" id="5.6.2.4"/>
    </reaction>
</comment>
<keyword evidence="6" id="KW-0413">Isomerase</keyword>
<dbReference type="Gene3D" id="1.10.10.10">
    <property type="entry name" value="Winged helix-like DNA-binding domain superfamily/Winged helix DNA-binding domain"/>
    <property type="match status" value="1"/>
</dbReference>
<dbReference type="GO" id="GO:0005524">
    <property type="term" value="F:ATP binding"/>
    <property type="evidence" value="ECO:0007669"/>
    <property type="project" value="UniProtKB-KW"/>
</dbReference>
<comment type="similarity">
    <text evidence="1">Belongs to the helicase family. SKI2 subfamily.</text>
</comment>
<dbReference type="InterPro" id="IPR004179">
    <property type="entry name" value="Sec63-dom"/>
</dbReference>
<evidence type="ECO:0000313" key="14">
    <source>
        <dbReference type="EMBL" id="GMN42549.1"/>
    </source>
</evidence>
<dbReference type="InterPro" id="IPR052247">
    <property type="entry name" value="Meiotic_Crossover_Helicase"/>
</dbReference>
<dbReference type="PROSITE" id="PS51192">
    <property type="entry name" value="HELICASE_ATP_BIND_1"/>
    <property type="match status" value="1"/>
</dbReference>
<reference evidence="14" key="1">
    <citation type="submission" date="2023-07" db="EMBL/GenBank/DDBJ databases">
        <title>draft genome sequence of fig (Ficus carica).</title>
        <authorList>
            <person name="Takahashi T."/>
            <person name="Nishimura K."/>
        </authorList>
    </citation>
    <scope>NUCLEOTIDE SEQUENCE</scope>
</reference>
<feature type="region of interest" description="Disordered" evidence="11">
    <location>
        <begin position="1188"/>
        <end position="1210"/>
    </location>
</feature>
<evidence type="ECO:0000259" key="12">
    <source>
        <dbReference type="PROSITE" id="PS51192"/>
    </source>
</evidence>
<dbReference type="Proteomes" id="UP001187192">
    <property type="component" value="Unassembled WGS sequence"/>
</dbReference>
<feature type="region of interest" description="Disordered" evidence="11">
    <location>
        <begin position="990"/>
        <end position="1027"/>
    </location>
</feature>
<dbReference type="EC" id="5.6.2.4" evidence="9"/>
<dbReference type="InterPro" id="IPR036388">
    <property type="entry name" value="WH-like_DNA-bd_sf"/>
</dbReference>
<evidence type="ECO:0000256" key="10">
    <source>
        <dbReference type="ARBA" id="ARBA00048988"/>
    </source>
</evidence>
<dbReference type="InterPro" id="IPR027417">
    <property type="entry name" value="P-loop_NTPase"/>
</dbReference>
<keyword evidence="5" id="KW-0067">ATP-binding</keyword>
<dbReference type="Gene3D" id="3.40.50.300">
    <property type="entry name" value="P-loop containing nucleotide triphosphate hydrolases"/>
    <property type="match status" value="2"/>
</dbReference>
<dbReference type="InterPro" id="IPR057842">
    <property type="entry name" value="WH_MER3"/>
</dbReference>
<dbReference type="SUPFAM" id="SSF158702">
    <property type="entry name" value="Sec63 N-terminal domain-like"/>
    <property type="match status" value="1"/>
</dbReference>
<proteinExistence type="inferred from homology"/>
<evidence type="ECO:0000256" key="7">
    <source>
        <dbReference type="ARBA" id="ARBA00023254"/>
    </source>
</evidence>
<evidence type="ECO:0000256" key="4">
    <source>
        <dbReference type="ARBA" id="ARBA00022806"/>
    </source>
</evidence>
<keyword evidence="3" id="KW-0378">Hydrolase</keyword>
<dbReference type="SMART" id="SM00487">
    <property type="entry name" value="DEXDc"/>
    <property type="match status" value="1"/>
</dbReference>
<feature type="compositionally biased region" description="Basic and acidic residues" evidence="11">
    <location>
        <begin position="1188"/>
        <end position="1203"/>
    </location>
</feature>
<feature type="domain" description="Helicase ATP-binding" evidence="12">
    <location>
        <begin position="34"/>
        <end position="229"/>
    </location>
</feature>
<dbReference type="PANTHER" id="PTHR47835">
    <property type="entry name" value="HFM1, ATP DEPENDENT DNA HELICASE HOMOLOG"/>
    <property type="match status" value="1"/>
</dbReference>
<dbReference type="PROSITE" id="PS51194">
    <property type="entry name" value="HELICASE_CTER"/>
    <property type="match status" value="1"/>
</dbReference>
<feature type="region of interest" description="Disordered" evidence="11">
    <location>
        <begin position="883"/>
        <end position="905"/>
    </location>
</feature>
<keyword evidence="2" id="KW-0547">Nucleotide-binding</keyword>
<dbReference type="GO" id="GO:0003676">
    <property type="term" value="F:nucleic acid binding"/>
    <property type="evidence" value="ECO:0007669"/>
    <property type="project" value="InterPro"/>
</dbReference>
<dbReference type="Pfam" id="PF00271">
    <property type="entry name" value="Helicase_C"/>
    <property type="match status" value="1"/>
</dbReference>
<name>A0AA88DHY2_FICCA</name>
<dbReference type="SMART" id="SM00490">
    <property type="entry name" value="HELICc"/>
    <property type="match status" value="1"/>
</dbReference>
<evidence type="ECO:0000256" key="5">
    <source>
        <dbReference type="ARBA" id="ARBA00022840"/>
    </source>
</evidence>
<dbReference type="SMART" id="SM00973">
    <property type="entry name" value="Sec63"/>
    <property type="match status" value="1"/>
</dbReference>
<evidence type="ECO:0000313" key="15">
    <source>
        <dbReference type="Proteomes" id="UP001187192"/>
    </source>
</evidence>
<dbReference type="Pfam" id="PF02889">
    <property type="entry name" value="Sec63"/>
    <property type="match status" value="1"/>
</dbReference>